<dbReference type="InterPro" id="IPR021314">
    <property type="entry name" value="DUF2911"/>
</dbReference>
<dbReference type="OrthoDB" id="187854at2"/>
<dbReference type="KEGG" id="ffa:FFWV33_12215"/>
<dbReference type="Pfam" id="PF11138">
    <property type="entry name" value="DUF2911"/>
    <property type="match status" value="1"/>
</dbReference>
<dbReference type="EMBL" id="CP020918">
    <property type="protein sequence ID" value="AWG22226.1"/>
    <property type="molecule type" value="Genomic_DNA"/>
</dbReference>
<proteinExistence type="predicted"/>
<evidence type="ECO:0000313" key="2">
    <source>
        <dbReference type="Proteomes" id="UP000244527"/>
    </source>
</evidence>
<dbReference type="AlphaFoldDB" id="A0A2S1LFA4"/>
<name>A0A2S1LFA4_9FLAO</name>
<dbReference type="Proteomes" id="UP000244527">
    <property type="component" value="Chromosome"/>
</dbReference>
<gene>
    <name evidence="1" type="ORF">FFWV33_12215</name>
</gene>
<protein>
    <submittedName>
        <fullName evidence="1">Dihydrolipoamide dehydrogenase</fullName>
    </submittedName>
</protein>
<sequence length="280" mass="31081">MKNIFIALVAVLSQTTMTAQIQTPQQSPKAEIHQQVGLTEVDVVYSRPSARTRTVYGNLVPFGKLWRTGANENTLITFSDDVVIDGKKLPKGKYSLYTIPNIQSWDVIFYKTTDNWGTPKTFEEANVALKTTVKEIAIPNAVETFTIGINNIDTNGAALEMAWEHSFVSMKFEVPTQQKTMESIEKVLGGATGGDYFAAAQYFLQSNGDVNKANTYIEKALELTPEKPFYYLRLKSLILAKKGDRNGALEAAKASLIASEKAGNQDYVKMNKDSITEWSK</sequence>
<evidence type="ECO:0000313" key="1">
    <source>
        <dbReference type="EMBL" id="AWG22226.1"/>
    </source>
</evidence>
<organism evidence="1 2">
    <name type="scientific">Flavobacterium faecale</name>
    <dbReference type="NCBI Taxonomy" id="1355330"/>
    <lineage>
        <taxon>Bacteria</taxon>
        <taxon>Pseudomonadati</taxon>
        <taxon>Bacteroidota</taxon>
        <taxon>Flavobacteriia</taxon>
        <taxon>Flavobacteriales</taxon>
        <taxon>Flavobacteriaceae</taxon>
        <taxon>Flavobacterium</taxon>
    </lineage>
</organism>
<reference evidence="1 2" key="1">
    <citation type="submission" date="2017-04" db="EMBL/GenBank/DDBJ databases">
        <title>Compelte genome sequence of WV33.</title>
        <authorList>
            <person name="Lee P.C."/>
        </authorList>
    </citation>
    <scope>NUCLEOTIDE SEQUENCE [LARGE SCALE GENOMIC DNA]</scope>
    <source>
        <strain evidence="1 2">WV33</strain>
    </source>
</reference>
<dbReference type="RefSeq" id="WP_108741155.1">
    <property type="nucleotide sequence ID" value="NZ_CP020918.1"/>
</dbReference>
<accession>A0A2S1LFA4</accession>
<keyword evidence="2" id="KW-1185">Reference proteome</keyword>
<dbReference type="Gene3D" id="1.25.40.1040">
    <property type="match status" value="1"/>
</dbReference>